<evidence type="ECO:0000256" key="1">
    <source>
        <dbReference type="SAM" id="MobiDB-lite"/>
    </source>
</evidence>
<reference evidence="2 3" key="1">
    <citation type="submission" date="2016-01" db="EMBL/GenBank/DDBJ databases">
        <title>The new phylogeny of the genus Mycobacterium.</title>
        <authorList>
            <person name="Tarcisio F."/>
            <person name="Conor M."/>
            <person name="Antonella G."/>
            <person name="Elisabetta G."/>
            <person name="Giulia F.S."/>
            <person name="Sara T."/>
            <person name="Anna F."/>
            <person name="Clotilde B."/>
            <person name="Roberto B."/>
            <person name="Veronica D.S."/>
            <person name="Fabio R."/>
            <person name="Monica P."/>
            <person name="Olivier J."/>
            <person name="Enrico T."/>
            <person name="Nicola S."/>
        </authorList>
    </citation>
    <scope>NUCLEOTIDE SEQUENCE [LARGE SCALE GENOMIC DNA]</scope>
    <source>
        <strain evidence="2 3">DSM 45166</strain>
    </source>
</reference>
<evidence type="ECO:0000313" key="2">
    <source>
        <dbReference type="EMBL" id="ORV97903.1"/>
    </source>
</evidence>
<sequence>MLTWIPRSLAAATSMAALNGPVDAIIFSWCKRSMMLRGKGVRSRITHTTSNGANRSTTAS</sequence>
<organism evidence="2 3">
    <name type="scientific">Mycobacterium kyorinense</name>
    <dbReference type="NCBI Taxonomy" id="487514"/>
    <lineage>
        <taxon>Bacteria</taxon>
        <taxon>Bacillati</taxon>
        <taxon>Actinomycetota</taxon>
        <taxon>Actinomycetes</taxon>
        <taxon>Mycobacteriales</taxon>
        <taxon>Mycobacteriaceae</taxon>
        <taxon>Mycobacterium</taxon>
    </lineage>
</organism>
<dbReference type="Proteomes" id="UP000193487">
    <property type="component" value="Unassembled WGS sequence"/>
</dbReference>
<dbReference type="EMBL" id="LQPE01000164">
    <property type="protein sequence ID" value="ORV97903.1"/>
    <property type="molecule type" value="Genomic_DNA"/>
</dbReference>
<dbReference type="AlphaFoldDB" id="A0A1X1XGN2"/>
<keyword evidence="3" id="KW-1185">Reference proteome</keyword>
<evidence type="ECO:0000313" key="3">
    <source>
        <dbReference type="Proteomes" id="UP000193487"/>
    </source>
</evidence>
<feature type="region of interest" description="Disordered" evidence="1">
    <location>
        <begin position="40"/>
        <end position="60"/>
    </location>
</feature>
<proteinExistence type="predicted"/>
<protein>
    <submittedName>
        <fullName evidence="2">Uncharacterized protein</fullName>
    </submittedName>
</protein>
<name>A0A1X1XGN2_9MYCO</name>
<accession>A0A1X1XGN2</accession>
<comment type="caution">
    <text evidence="2">The sequence shown here is derived from an EMBL/GenBank/DDBJ whole genome shotgun (WGS) entry which is preliminary data.</text>
</comment>
<feature type="compositionally biased region" description="Polar residues" evidence="1">
    <location>
        <begin position="46"/>
        <end position="60"/>
    </location>
</feature>
<gene>
    <name evidence="2" type="ORF">AWC14_14510</name>
</gene>